<dbReference type="AlphaFoldDB" id="A0A1F8EHJ8"/>
<protein>
    <submittedName>
        <fullName evidence="1">Uncharacterized protein</fullName>
    </submittedName>
</protein>
<dbReference type="EMBL" id="MGJD01000042">
    <property type="protein sequence ID" value="OGM99538.1"/>
    <property type="molecule type" value="Genomic_DNA"/>
</dbReference>
<reference evidence="1 2" key="1">
    <citation type="journal article" date="2016" name="Nat. Commun.">
        <title>Thousands of microbial genomes shed light on interconnected biogeochemical processes in an aquifer system.</title>
        <authorList>
            <person name="Anantharaman K."/>
            <person name="Brown C.T."/>
            <person name="Hug L.A."/>
            <person name="Sharon I."/>
            <person name="Castelle C.J."/>
            <person name="Probst A.J."/>
            <person name="Thomas B.C."/>
            <person name="Singh A."/>
            <person name="Wilkins M.J."/>
            <person name="Karaoz U."/>
            <person name="Brodie E.L."/>
            <person name="Williams K.H."/>
            <person name="Hubbard S.S."/>
            <person name="Banfield J.F."/>
        </authorList>
    </citation>
    <scope>NUCLEOTIDE SEQUENCE [LARGE SCALE GENOMIC DNA]</scope>
</reference>
<comment type="caution">
    <text evidence="1">The sequence shown here is derived from an EMBL/GenBank/DDBJ whole genome shotgun (WGS) entry which is preliminary data.</text>
</comment>
<proteinExistence type="predicted"/>
<dbReference type="Proteomes" id="UP000177117">
    <property type="component" value="Unassembled WGS sequence"/>
</dbReference>
<sequence length="97" mass="10849">MAEKGTFTTEDLKLAIQLGKRVFESKFGQLKGNLVQNVREAIDPDLRLAGRVKARYDALREAGFSHEEAVEYTSKSVNKTADTVLNSLSKTKEETCR</sequence>
<evidence type="ECO:0000313" key="1">
    <source>
        <dbReference type="EMBL" id="OGM99538.1"/>
    </source>
</evidence>
<evidence type="ECO:0000313" key="2">
    <source>
        <dbReference type="Proteomes" id="UP000177117"/>
    </source>
</evidence>
<gene>
    <name evidence="1" type="ORF">A2650_04190</name>
</gene>
<organism evidence="1 2">
    <name type="scientific">Candidatus Yanofskybacteria bacterium RIFCSPHIGHO2_01_FULL_41_53</name>
    <dbReference type="NCBI Taxonomy" id="1802663"/>
    <lineage>
        <taxon>Bacteria</taxon>
        <taxon>Candidatus Yanofskyibacteriota</taxon>
    </lineage>
</organism>
<name>A0A1F8EHJ8_9BACT</name>
<accession>A0A1F8EHJ8</accession>